<evidence type="ECO:0000313" key="9">
    <source>
        <dbReference type="Proteomes" id="UP000017700"/>
    </source>
</evidence>
<organism evidence="8 9">
    <name type="scientific">Serratia sp. (strain ATCC 39006)</name>
    <name type="common">Prodigiosinella confusarubida</name>
    <dbReference type="NCBI Taxonomy" id="104623"/>
    <lineage>
        <taxon>Bacteria</taxon>
        <taxon>Pseudomonadati</taxon>
        <taxon>Pseudomonadota</taxon>
        <taxon>Gammaproteobacteria</taxon>
        <taxon>Enterobacterales</taxon>
        <taxon>Pectobacteriaceae</taxon>
        <taxon>Prodigiosinella</taxon>
    </lineage>
</organism>
<keyword evidence="5" id="KW-0472">Membrane</keyword>
<evidence type="ECO:0000313" key="8">
    <source>
        <dbReference type="EMBL" id="AUH03633.1"/>
    </source>
</evidence>
<reference evidence="8 9" key="1">
    <citation type="journal article" date="2013" name="Genome Announc.">
        <title>Draft genome sequence of Serratia sp. strain ATCC 39006, a model bacterium for analysis of the biosynthesis and regulation of prodigiosin, a carbapenem, and gas vesicles.</title>
        <authorList>
            <person name="Fineran P.C."/>
            <person name="Iglesias Cans M.C."/>
            <person name="Ramsay J.P."/>
            <person name="Wilf N.M."/>
            <person name="Cossyleon D."/>
            <person name="McNeil M.B."/>
            <person name="Williamson N.R."/>
            <person name="Monson R.E."/>
            <person name="Becher S.A."/>
            <person name="Stanton J.A."/>
            <person name="Brugger K."/>
            <person name="Brown S.D."/>
            <person name="Salmond G.P."/>
        </authorList>
    </citation>
    <scope>NUCLEOTIDE SEQUENCE [LARGE SCALE GENOMIC DNA]</scope>
    <source>
        <strain evidence="8">ATCC 39006</strain>
        <strain evidence="9">ATCC 39006 / SC 11482</strain>
    </source>
</reference>
<feature type="domain" description="Multidrug resistance protein MdtA-like barrel-sandwich hybrid" evidence="6">
    <location>
        <begin position="81"/>
        <end position="263"/>
    </location>
</feature>
<evidence type="ECO:0000313" key="7">
    <source>
        <dbReference type="EMBL" id="AUG99315.1"/>
    </source>
</evidence>
<feature type="coiled-coil region" evidence="4">
    <location>
        <begin position="181"/>
        <end position="236"/>
    </location>
</feature>
<dbReference type="EMBL" id="CP025085">
    <property type="protein sequence ID" value="AUG99315.1"/>
    <property type="molecule type" value="Genomic_DNA"/>
</dbReference>
<dbReference type="InterPro" id="IPR058625">
    <property type="entry name" value="MdtA-like_BSH"/>
</dbReference>
<evidence type="ECO:0000256" key="2">
    <source>
        <dbReference type="ARBA" id="ARBA00009477"/>
    </source>
</evidence>
<keyword evidence="3 4" id="KW-0175">Coiled coil</keyword>
<dbReference type="Pfam" id="PF25917">
    <property type="entry name" value="BSH_RND"/>
    <property type="match status" value="1"/>
</dbReference>
<reference evidence="7 10" key="3">
    <citation type="submission" date="2017-11" db="EMBL/GenBank/DDBJ databases">
        <title>Complete genome sequence of Serratia sp. ATCC 39006 LacA.</title>
        <authorList>
            <person name="Hampton H.G."/>
            <person name="Jackson S.A."/>
            <person name="Jauregui R."/>
            <person name="Poulter G.T.M."/>
            <person name="Salmond G.P.C."/>
            <person name="Fineran P.C."/>
        </authorList>
    </citation>
    <scope>NUCLEOTIDE SEQUENCE [LARGE SCALE GENOMIC DNA]</scope>
    <source>
        <strain evidence="7 10">ATCC 39006</strain>
    </source>
</reference>
<proteinExistence type="inferred from homology"/>
<gene>
    <name evidence="7" type="ORF">CWC46_05500</name>
    <name evidence="8" type="ORF">Ser39006_005505</name>
</gene>
<comment type="similarity">
    <text evidence="2">Belongs to the membrane fusion protein (MFP) (TC 8.A.1) family.</text>
</comment>
<dbReference type="AlphaFoldDB" id="A0A2I5TGD8"/>
<evidence type="ECO:0000256" key="4">
    <source>
        <dbReference type="SAM" id="Coils"/>
    </source>
</evidence>
<dbReference type="EMBL" id="CP025084">
    <property type="protein sequence ID" value="AUH03633.1"/>
    <property type="molecule type" value="Genomic_DNA"/>
</dbReference>
<dbReference type="GO" id="GO:0030313">
    <property type="term" value="C:cell envelope"/>
    <property type="evidence" value="ECO:0007669"/>
    <property type="project" value="UniProtKB-SubCell"/>
</dbReference>
<keyword evidence="9" id="KW-1185">Reference proteome</keyword>
<sequence>MTRYRLANQLITLIRRRPILSVLLALLMVVTVAIFWKPWEPDDASLAQDTQVQWLRVQPQLIEQQLGLMGRIQAVRQETLSAPFEGVIREVLVQEGQTVEAGQTLLRLDPGQIEIQLRQAQAELLKAQREVHQLRNWDSSPEVSRARRAVQTARSILGVTQANLRDTRALFERGIVARMEVDTLAQQVRMQQQDLLSAQDELLTVEARGQGEERKIAEMELVNAQARHQAVAAQSERQVLKAPFSGVILRPSMPEGGKAVIAQAGVQVMQGAPLLLVIGLDRIQVLTRVEEADLHQLREGMPVQITGDGFAGQTLTGRIATIAVQGNAADAPGATAHYDIVISVDRPHAEAAQQVRLGMSARLAIIIYRNEQGIAVPPQALGTDDDGSTYVRYRATLDAAPSKIRVTPGRAIAQGIEVQGLQSGYVLVPAN</sequence>
<comment type="subcellular location">
    <subcellularLocation>
        <location evidence="1">Cell envelope</location>
    </subcellularLocation>
</comment>
<reference evidence="8" key="2">
    <citation type="submission" date="2013-09" db="EMBL/GenBank/DDBJ databases">
        <authorList>
            <person name="Wang G."/>
            <person name="Yang Y."/>
            <person name="Su Y."/>
        </authorList>
    </citation>
    <scope>NUCLEOTIDE SEQUENCE</scope>
    <source>
        <strain evidence="8">ATCC 39006</strain>
    </source>
</reference>
<dbReference type="KEGG" id="serq:CWC46_05500"/>
<protein>
    <submittedName>
        <fullName evidence="8">RND transporter</fullName>
    </submittedName>
</protein>
<dbReference type="InterPro" id="IPR050465">
    <property type="entry name" value="UPF0194_transport"/>
</dbReference>
<feature type="transmembrane region" description="Helical" evidence="5">
    <location>
        <begin position="20"/>
        <end position="39"/>
    </location>
</feature>
<accession>A0A2I5TGD8</accession>
<dbReference type="Gene3D" id="2.40.50.100">
    <property type="match status" value="1"/>
</dbReference>
<dbReference type="OrthoDB" id="9816569at2"/>
<keyword evidence="5" id="KW-0812">Transmembrane</keyword>
<name>A0A2I5TGD8_SERS3</name>
<keyword evidence="5" id="KW-1133">Transmembrane helix</keyword>
<dbReference type="PANTHER" id="PTHR32347">
    <property type="entry name" value="EFFLUX SYSTEM COMPONENT YKNX-RELATED"/>
    <property type="match status" value="1"/>
</dbReference>
<evidence type="ECO:0000313" key="10">
    <source>
        <dbReference type="Proteomes" id="UP000233778"/>
    </source>
</evidence>
<dbReference type="SUPFAM" id="SSF111369">
    <property type="entry name" value="HlyD-like secretion proteins"/>
    <property type="match status" value="1"/>
</dbReference>
<dbReference type="STRING" id="104623.Ser39006_04002"/>
<dbReference type="Proteomes" id="UP000233778">
    <property type="component" value="Chromosome"/>
</dbReference>
<dbReference type="KEGG" id="sera:Ser39006_005505"/>
<evidence type="ECO:0000256" key="5">
    <source>
        <dbReference type="SAM" id="Phobius"/>
    </source>
</evidence>
<dbReference type="Proteomes" id="UP000017700">
    <property type="component" value="Chromosome"/>
</dbReference>
<evidence type="ECO:0000256" key="3">
    <source>
        <dbReference type="ARBA" id="ARBA00023054"/>
    </source>
</evidence>
<evidence type="ECO:0000259" key="6">
    <source>
        <dbReference type="Pfam" id="PF25917"/>
    </source>
</evidence>
<dbReference type="Gene3D" id="2.40.30.170">
    <property type="match status" value="1"/>
</dbReference>
<dbReference type="RefSeq" id="WP_021017262.1">
    <property type="nucleotide sequence ID" value="NZ_CP025084.1"/>
</dbReference>
<evidence type="ECO:0000256" key="1">
    <source>
        <dbReference type="ARBA" id="ARBA00004196"/>
    </source>
</evidence>
<reference evidence="8" key="4">
    <citation type="submission" date="2017-11" db="EMBL/GenBank/DDBJ databases">
        <title>Complete genome sequence of Serratia sp. ATCC 39006.</title>
        <authorList>
            <person name="Hampton H.G."/>
            <person name="Jackson S.A."/>
            <person name="Jauregui R."/>
            <person name="Poulter G.T.M."/>
            <person name="Salmond G.P.C."/>
            <person name="Fineran P.C."/>
        </authorList>
    </citation>
    <scope>NUCLEOTIDE SEQUENCE</scope>
    <source>
        <strain evidence="8">ATCC 39006</strain>
    </source>
</reference>